<proteinExistence type="predicted"/>
<sequence length="81" mass="9262">MTRSLRTPGHQALMQVLVETRKSKGITQQELADRLDRPQSYIAKVETGERRLDVIEFVEWSKCLGGDVSKMINVIDEAMQE</sequence>
<evidence type="ECO:0000259" key="1">
    <source>
        <dbReference type="PROSITE" id="PS50943"/>
    </source>
</evidence>
<keyword evidence="3" id="KW-1185">Reference proteome</keyword>
<dbReference type="SUPFAM" id="SSF47413">
    <property type="entry name" value="lambda repressor-like DNA-binding domains"/>
    <property type="match status" value="1"/>
</dbReference>
<dbReference type="Gene3D" id="1.10.260.40">
    <property type="entry name" value="lambda repressor-like DNA-binding domains"/>
    <property type="match status" value="1"/>
</dbReference>
<evidence type="ECO:0000313" key="2">
    <source>
        <dbReference type="EMBL" id="QUJ76249.1"/>
    </source>
</evidence>
<dbReference type="RefSeq" id="WP_212704447.1">
    <property type="nucleotide sequence ID" value="NZ_CP073581.1"/>
</dbReference>
<dbReference type="GO" id="GO:0003677">
    <property type="term" value="F:DNA binding"/>
    <property type="evidence" value="ECO:0007669"/>
    <property type="project" value="InterPro"/>
</dbReference>
<dbReference type="InterPro" id="IPR001387">
    <property type="entry name" value="Cro/C1-type_HTH"/>
</dbReference>
<protein>
    <submittedName>
        <fullName evidence="2">Helix-turn-helix transcriptional regulator</fullName>
    </submittedName>
</protein>
<dbReference type="KEGG" id="sual:KDD17_15295"/>
<feature type="domain" description="HTH cro/C1-type" evidence="1">
    <location>
        <begin position="17"/>
        <end position="71"/>
    </location>
</feature>
<dbReference type="AlphaFoldDB" id="A0A975PM13"/>
<dbReference type="Pfam" id="PF01381">
    <property type="entry name" value="HTH_3"/>
    <property type="match status" value="1"/>
</dbReference>
<dbReference type="SMART" id="SM00530">
    <property type="entry name" value="HTH_XRE"/>
    <property type="match status" value="1"/>
</dbReference>
<accession>A0A975PM13</accession>
<dbReference type="CDD" id="cd00093">
    <property type="entry name" value="HTH_XRE"/>
    <property type="match status" value="1"/>
</dbReference>
<dbReference type="PROSITE" id="PS50943">
    <property type="entry name" value="HTH_CROC1"/>
    <property type="match status" value="1"/>
</dbReference>
<reference evidence="2" key="1">
    <citation type="submission" date="2021-04" db="EMBL/GenBank/DDBJ databases">
        <title>Complete genome sequence for Sulfitobacter sp. strain JK7-1.</title>
        <authorList>
            <person name="Park S.-J."/>
        </authorList>
    </citation>
    <scope>NUCLEOTIDE SEQUENCE</scope>
    <source>
        <strain evidence="2">JK7-1</strain>
    </source>
</reference>
<dbReference type="EMBL" id="CP073581">
    <property type="protein sequence ID" value="QUJ76249.1"/>
    <property type="molecule type" value="Genomic_DNA"/>
</dbReference>
<evidence type="ECO:0000313" key="3">
    <source>
        <dbReference type="Proteomes" id="UP000683291"/>
    </source>
</evidence>
<dbReference type="Proteomes" id="UP000683291">
    <property type="component" value="Chromosome 1"/>
</dbReference>
<gene>
    <name evidence="2" type="ORF">KDD17_15295</name>
</gene>
<name>A0A975PM13_9RHOB</name>
<dbReference type="InterPro" id="IPR010982">
    <property type="entry name" value="Lambda_DNA-bd_dom_sf"/>
</dbReference>
<organism evidence="2 3">
    <name type="scientific">Sulfitobacter albidus</name>
    <dbReference type="NCBI Taxonomy" id="2829501"/>
    <lineage>
        <taxon>Bacteria</taxon>
        <taxon>Pseudomonadati</taxon>
        <taxon>Pseudomonadota</taxon>
        <taxon>Alphaproteobacteria</taxon>
        <taxon>Rhodobacterales</taxon>
        <taxon>Roseobacteraceae</taxon>
        <taxon>Sulfitobacter</taxon>
    </lineage>
</organism>